<comment type="caution">
    <text evidence="1">The sequence shown here is derived from an EMBL/GenBank/DDBJ whole genome shotgun (WGS) entry which is preliminary data.</text>
</comment>
<dbReference type="Proteomes" id="UP000286287">
    <property type="component" value="Unassembled WGS sequence"/>
</dbReference>
<organism evidence="1 2">
    <name type="scientific">Deinococcus cavernae</name>
    <dbReference type="NCBI Taxonomy" id="2320857"/>
    <lineage>
        <taxon>Bacteria</taxon>
        <taxon>Thermotogati</taxon>
        <taxon>Deinococcota</taxon>
        <taxon>Deinococci</taxon>
        <taxon>Deinococcales</taxon>
        <taxon>Deinococcaceae</taxon>
        <taxon>Deinococcus</taxon>
    </lineage>
</organism>
<keyword evidence="2" id="KW-1185">Reference proteome</keyword>
<gene>
    <name evidence="1" type="ORF">D3875_19960</name>
</gene>
<dbReference type="EMBL" id="QYUJ01000014">
    <property type="protein sequence ID" value="RJF73911.1"/>
    <property type="molecule type" value="Genomic_DNA"/>
</dbReference>
<accession>A0A418VCN1</accession>
<evidence type="ECO:0000313" key="2">
    <source>
        <dbReference type="Proteomes" id="UP000286287"/>
    </source>
</evidence>
<sequence length="131" mass="14328">MLFLWRAGNARALTVWLLAALLPLLAALTASLWGQARAQRALQGYAPAPVVVDIITGKRRYRASLTALDAACLERNLRLEWEGRLSTPPWFIPIDRHSSVIGTLPPSDVVQALSVTGQLRCAAFVSHAKDE</sequence>
<name>A0A418VCN1_9DEIO</name>
<reference evidence="1 2" key="1">
    <citation type="submission" date="2018-09" db="EMBL/GenBank/DDBJ databases">
        <authorList>
            <person name="Zhu H."/>
        </authorList>
    </citation>
    <scope>NUCLEOTIDE SEQUENCE [LARGE SCALE GENOMIC DNA]</scope>
    <source>
        <strain evidence="1 2">K2S05-167</strain>
    </source>
</reference>
<dbReference type="AlphaFoldDB" id="A0A418VCN1"/>
<evidence type="ECO:0000313" key="1">
    <source>
        <dbReference type="EMBL" id="RJF73911.1"/>
    </source>
</evidence>
<dbReference type="OrthoDB" id="71554at2"/>
<proteinExistence type="predicted"/>
<protein>
    <submittedName>
        <fullName evidence="1">Uncharacterized protein</fullName>
    </submittedName>
</protein>